<dbReference type="AlphaFoldDB" id="A0AAW2EDX7"/>
<feature type="region of interest" description="Disordered" evidence="1">
    <location>
        <begin position="147"/>
        <end position="171"/>
    </location>
</feature>
<reference evidence="2 3" key="1">
    <citation type="submission" date="2023-03" db="EMBL/GenBank/DDBJ databases">
        <title>High recombination rates correlate with genetic variation in Cardiocondyla obscurior ants.</title>
        <authorList>
            <person name="Errbii M."/>
        </authorList>
    </citation>
    <scope>NUCLEOTIDE SEQUENCE [LARGE SCALE GENOMIC DNA]</scope>
    <source>
        <strain evidence="2">Alpha-2009</strain>
        <tissue evidence="2">Whole body</tissue>
    </source>
</reference>
<proteinExistence type="predicted"/>
<name>A0AAW2EDX7_9HYME</name>
<sequence length="171" mass="19424">MLRYIDLIIVYYYVTCSFDLLHTCCSSFRNPSTPLPVIPARFARPPCDLHATTLVTRQRPVTRDDGDDVSRHDIPRYVRGRRSRRARGGRGRGTRLSQSVSQSSRGRERSEARRRIGRSRGAIRQVGAAIFTPFTPHDAATVRARSIRHSKQSARYVQQSSQDASDDGRPR</sequence>
<dbReference type="EMBL" id="JADYXP020000026">
    <property type="protein sequence ID" value="KAL0099997.1"/>
    <property type="molecule type" value="Genomic_DNA"/>
</dbReference>
<feature type="compositionally biased region" description="Basic and acidic residues" evidence="1">
    <location>
        <begin position="61"/>
        <end position="76"/>
    </location>
</feature>
<evidence type="ECO:0000313" key="3">
    <source>
        <dbReference type="Proteomes" id="UP001430953"/>
    </source>
</evidence>
<feature type="compositionally biased region" description="Basic residues" evidence="1">
    <location>
        <begin position="78"/>
        <end position="93"/>
    </location>
</feature>
<dbReference type="Proteomes" id="UP001430953">
    <property type="component" value="Unassembled WGS sequence"/>
</dbReference>
<feature type="compositionally biased region" description="Basic and acidic residues" evidence="1">
    <location>
        <begin position="105"/>
        <end position="114"/>
    </location>
</feature>
<feature type="compositionally biased region" description="Low complexity" evidence="1">
    <location>
        <begin position="94"/>
        <end position="104"/>
    </location>
</feature>
<gene>
    <name evidence="2" type="ORF">PUN28_019466</name>
</gene>
<organism evidence="2 3">
    <name type="scientific">Cardiocondyla obscurior</name>
    <dbReference type="NCBI Taxonomy" id="286306"/>
    <lineage>
        <taxon>Eukaryota</taxon>
        <taxon>Metazoa</taxon>
        <taxon>Ecdysozoa</taxon>
        <taxon>Arthropoda</taxon>
        <taxon>Hexapoda</taxon>
        <taxon>Insecta</taxon>
        <taxon>Pterygota</taxon>
        <taxon>Neoptera</taxon>
        <taxon>Endopterygota</taxon>
        <taxon>Hymenoptera</taxon>
        <taxon>Apocrita</taxon>
        <taxon>Aculeata</taxon>
        <taxon>Formicoidea</taxon>
        <taxon>Formicidae</taxon>
        <taxon>Myrmicinae</taxon>
        <taxon>Cardiocondyla</taxon>
    </lineage>
</organism>
<feature type="compositionally biased region" description="Polar residues" evidence="1">
    <location>
        <begin position="153"/>
        <end position="163"/>
    </location>
</feature>
<protein>
    <recommendedName>
        <fullName evidence="4">Secreted protein</fullName>
    </recommendedName>
</protein>
<feature type="region of interest" description="Disordered" evidence="1">
    <location>
        <begin position="58"/>
        <end position="120"/>
    </location>
</feature>
<comment type="caution">
    <text evidence="2">The sequence shown here is derived from an EMBL/GenBank/DDBJ whole genome shotgun (WGS) entry which is preliminary data.</text>
</comment>
<accession>A0AAW2EDX7</accession>
<evidence type="ECO:0000256" key="1">
    <source>
        <dbReference type="SAM" id="MobiDB-lite"/>
    </source>
</evidence>
<keyword evidence="3" id="KW-1185">Reference proteome</keyword>
<evidence type="ECO:0000313" key="2">
    <source>
        <dbReference type="EMBL" id="KAL0099997.1"/>
    </source>
</evidence>
<evidence type="ECO:0008006" key="4">
    <source>
        <dbReference type="Google" id="ProtNLM"/>
    </source>
</evidence>